<dbReference type="InterPro" id="IPR052094">
    <property type="entry name" value="Pre-mRNA-splicing_ERAD"/>
</dbReference>
<feature type="region of interest" description="Disordered" evidence="6">
    <location>
        <begin position="143"/>
        <end position="163"/>
    </location>
</feature>
<evidence type="ECO:0000256" key="5">
    <source>
        <dbReference type="ARBA" id="ARBA00023242"/>
    </source>
</evidence>
<dbReference type="PRINTS" id="PR00625">
    <property type="entry name" value="JDOMAIN"/>
</dbReference>
<dbReference type="FunCoup" id="A0A286U5F8">
    <property type="interactions" value="350"/>
</dbReference>
<dbReference type="SMART" id="SM00271">
    <property type="entry name" value="DnaJ"/>
    <property type="match status" value="1"/>
</dbReference>
<feature type="domain" description="J" evidence="7">
    <location>
        <begin position="8"/>
        <end position="87"/>
    </location>
</feature>
<comment type="subcellular location">
    <subcellularLocation>
        <location evidence="2">Cytoplasm</location>
    </subcellularLocation>
    <subcellularLocation>
        <location evidence="1">Nucleus</location>
    </subcellularLocation>
</comment>
<keyword evidence="4" id="KW-0143">Chaperone</keyword>
<dbReference type="GO" id="GO:0005681">
    <property type="term" value="C:spliceosomal complex"/>
    <property type="evidence" value="ECO:0007669"/>
    <property type="project" value="TreeGrafter"/>
</dbReference>
<keyword evidence="3" id="KW-0963">Cytoplasm</keyword>
<feature type="compositionally biased region" description="Acidic residues" evidence="6">
    <location>
        <begin position="150"/>
        <end position="159"/>
    </location>
</feature>
<dbReference type="PROSITE" id="PS50076">
    <property type="entry name" value="DNAJ_2"/>
    <property type="match status" value="1"/>
</dbReference>
<proteinExistence type="predicted"/>
<evidence type="ECO:0000256" key="1">
    <source>
        <dbReference type="ARBA" id="ARBA00004123"/>
    </source>
</evidence>
<evidence type="ECO:0000256" key="4">
    <source>
        <dbReference type="ARBA" id="ARBA00023186"/>
    </source>
</evidence>
<name>A0A286U5F8_9AGAM</name>
<dbReference type="OrthoDB" id="376357at2759"/>
<dbReference type="Gene3D" id="1.10.287.110">
    <property type="entry name" value="DnaJ domain"/>
    <property type="match status" value="1"/>
</dbReference>
<dbReference type="EMBL" id="NBII01000012">
    <property type="protein sequence ID" value="PAV14739.1"/>
    <property type="molecule type" value="Genomic_DNA"/>
</dbReference>
<reference evidence="8 9" key="1">
    <citation type="journal article" date="2017" name="Mol. Ecol.">
        <title>Comparative and population genomic landscape of Phellinus noxius: A hypervariable fungus causing root rot in trees.</title>
        <authorList>
            <person name="Chung C.L."/>
            <person name="Lee T.J."/>
            <person name="Akiba M."/>
            <person name="Lee H.H."/>
            <person name="Kuo T.H."/>
            <person name="Liu D."/>
            <person name="Ke H.M."/>
            <person name="Yokoi T."/>
            <person name="Roa M.B."/>
            <person name="Lu M.J."/>
            <person name="Chang Y.Y."/>
            <person name="Ann P.J."/>
            <person name="Tsai J.N."/>
            <person name="Chen C.Y."/>
            <person name="Tzean S.S."/>
            <person name="Ota Y."/>
            <person name="Hattori T."/>
            <person name="Sahashi N."/>
            <person name="Liou R.F."/>
            <person name="Kikuchi T."/>
            <person name="Tsai I.J."/>
        </authorList>
    </citation>
    <scope>NUCLEOTIDE SEQUENCE [LARGE SCALE GENOMIC DNA]</scope>
    <source>
        <strain evidence="8 9">FFPRI411160</strain>
    </source>
</reference>
<dbReference type="GO" id="GO:0005737">
    <property type="term" value="C:cytoplasm"/>
    <property type="evidence" value="ECO:0007669"/>
    <property type="project" value="UniProtKB-SubCell"/>
</dbReference>
<dbReference type="PANTHER" id="PTHR44313">
    <property type="entry name" value="DNAJ HOMOLOG SUBFAMILY C MEMBER 17"/>
    <property type="match status" value="1"/>
</dbReference>
<feature type="region of interest" description="Disordered" evidence="6">
    <location>
        <begin position="103"/>
        <end position="123"/>
    </location>
</feature>
<accession>A0A286U5F8</accession>
<feature type="region of interest" description="Disordered" evidence="6">
    <location>
        <begin position="338"/>
        <end position="357"/>
    </location>
</feature>
<dbReference type="Proteomes" id="UP000217199">
    <property type="component" value="Unassembled WGS sequence"/>
</dbReference>
<dbReference type="AlphaFoldDB" id="A0A286U5F8"/>
<evidence type="ECO:0000313" key="9">
    <source>
        <dbReference type="Proteomes" id="UP000217199"/>
    </source>
</evidence>
<evidence type="ECO:0000256" key="2">
    <source>
        <dbReference type="ARBA" id="ARBA00004496"/>
    </source>
</evidence>
<comment type="caution">
    <text evidence="8">The sequence shown here is derived from an EMBL/GenBank/DDBJ whole genome shotgun (WGS) entry which is preliminary data.</text>
</comment>
<dbReference type="GO" id="GO:0000390">
    <property type="term" value="P:spliceosomal complex disassembly"/>
    <property type="evidence" value="ECO:0007669"/>
    <property type="project" value="TreeGrafter"/>
</dbReference>
<keyword evidence="5" id="KW-0539">Nucleus</keyword>
<dbReference type="CDD" id="cd06257">
    <property type="entry name" value="DnaJ"/>
    <property type="match status" value="1"/>
</dbReference>
<feature type="compositionally biased region" description="Polar residues" evidence="6">
    <location>
        <begin position="347"/>
        <end position="357"/>
    </location>
</feature>
<dbReference type="InParanoid" id="A0A286U5F8"/>
<dbReference type="SUPFAM" id="SSF46565">
    <property type="entry name" value="Chaperone J-domain"/>
    <property type="match status" value="1"/>
</dbReference>
<dbReference type="PANTHER" id="PTHR44313:SF1">
    <property type="entry name" value="DNAJ HOMOLOG SUBFAMILY C MEMBER 17"/>
    <property type="match status" value="1"/>
</dbReference>
<dbReference type="STRING" id="2282107.A0A286U5F8"/>
<organism evidence="8 9">
    <name type="scientific">Pyrrhoderma noxium</name>
    <dbReference type="NCBI Taxonomy" id="2282107"/>
    <lineage>
        <taxon>Eukaryota</taxon>
        <taxon>Fungi</taxon>
        <taxon>Dikarya</taxon>
        <taxon>Basidiomycota</taxon>
        <taxon>Agaricomycotina</taxon>
        <taxon>Agaricomycetes</taxon>
        <taxon>Hymenochaetales</taxon>
        <taxon>Hymenochaetaceae</taxon>
        <taxon>Pyrrhoderma</taxon>
    </lineage>
</organism>
<dbReference type="Pfam" id="PF00226">
    <property type="entry name" value="DnaJ"/>
    <property type="match status" value="1"/>
</dbReference>
<sequence length="393" mass="43870">MSSEEGPNAFELLNVSVEASDAEIRTAYRKLSLKVHPDRNPNNPTAAQKFHELNQAYELLLDPLRRLALTSSLKASLARKARFAKFDQKRKNLQEELEQREREFKKRKLDEAKEKQERESENTRIMEEGKKLLERRIIEERQKKEKFKEEEPESTEEDVPPLGDLDTTVKLKFTLSRVPHFSTTTTIAKNLSQFGEIDESSVVLSLKEKPVKSTSDKSSSKKALRTIATALVPFRTIGGAFAAVCASKQSRNGLAGCEISWAGGKEPPIVQWLRRIGKLGNPNSDSIQVPTAKQDTYEEMAKSKSTKDGISLGSLLENASKKESIEFGSGGSFSSFPDLSSIPATPQLPSQMTTSPALQAAGLDFESLTLMRLRQAERDRLEREILEAEAAET</sequence>
<evidence type="ECO:0000313" key="8">
    <source>
        <dbReference type="EMBL" id="PAV14739.1"/>
    </source>
</evidence>
<protein>
    <recommendedName>
        <fullName evidence="7">J domain-containing protein</fullName>
    </recommendedName>
</protein>
<evidence type="ECO:0000256" key="6">
    <source>
        <dbReference type="SAM" id="MobiDB-lite"/>
    </source>
</evidence>
<evidence type="ECO:0000256" key="3">
    <source>
        <dbReference type="ARBA" id="ARBA00022490"/>
    </source>
</evidence>
<dbReference type="InterPro" id="IPR036869">
    <property type="entry name" value="J_dom_sf"/>
</dbReference>
<gene>
    <name evidence="8" type="ORF">PNOK_0981800</name>
</gene>
<dbReference type="InterPro" id="IPR001623">
    <property type="entry name" value="DnaJ_domain"/>
</dbReference>
<evidence type="ECO:0000259" key="7">
    <source>
        <dbReference type="PROSITE" id="PS50076"/>
    </source>
</evidence>
<keyword evidence="9" id="KW-1185">Reference proteome</keyword>